<dbReference type="AlphaFoldDB" id="A0A5M3VX15"/>
<keyword evidence="3 8" id="KW-0238">DNA-binding</keyword>
<dbReference type="Gene3D" id="3.40.50.2300">
    <property type="match status" value="1"/>
</dbReference>
<dbReference type="RefSeq" id="WP_174876132.1">
    <property type="nucleotide sequence ID" value="NZ_BAAABN010000030.1"/>
</dbReference>
<dbReference type="InterPro" id="IPR039420">
    <property type="entry name" value="WalR-like"/>
</dbReference>
<dbReference type="Proteomes" id="UP000334990">
    <property type="component" value="Unassembled WGS sequence"/>
</dbReference>
<dbReference type="CDD" id="cd17535">
    <property type="entry name" value="REC_NarL-like"/>
    <property type="match status" value="1"/>
</dbReference>
<name>A0A5M3VX15_9ACTN</name>
<dbReference type="SUPFAM" id="SSF52172">
    <property type="entry name" value="CheY-like"/>
    <property type="match status" value="1"/>
</dbReference>
<comment type="caution">
    <text evidence="8">The sequence shown here is derived from an EMBL/GenBank/DDBJ whole genome shotgun (WGS) entry which is preliminary data.</text>
</comment>
<dbReference type="Pfam" id="PF00196">
    <property type="entry name" value="GerE"/>
    <property type="match status" value="1"/>
</dbReference>
<feature type="domain" description="Response regulatory" evidence="7">
    <location>
        <begin position="5"/>
        <end position="121"/>
    </location>
</feature>
<dbReference type="InterPro" id="IPR016032">
    <property type="entry name" value="Sig_transdc_resp-reg_C-effctor"/>
</dbReference>
<evidence type="ECO:0000313" key="9">
    <source>
        <dbReference type="Proteomes" id="UP000334990"/>
    </source>
</evidence>
<dbReference type="PROSITE" id="PS50110">
    <property type="entry name" value="RESPONSE_REGULATORY"/>
    <property type="match status" value="1"/>
</dbReference>
<evidence type="ECO:0000256" key="4">
    <source>
        <dbReference type="ARBA" id="ARBA00023163"/>
    </source>
</evidence>
<evidence type="ECO:0000256" key="5">
    <source>
        <dbReference type="PROSITE-ProRule" id="PRU00169"/>
    </source>
</evidence>
<keyword evidence="2" id="KW-0805">Transcription regulation</keyword>
<accession>A0A5M3VX15</accession>
<dbReference type="CDD" id="cd06170">
    <property type="entry name" value="LuxR_C_like"/>
    <property type="match status" value="1"/>
</dbReference>
<evidence type="ECO:0000256" key="1">
    <source>
        <dbReference type="ARBA" id="ARBA00022553"/>
    </source>
</evidence>
<dbReference type="SMART" id="SM00421">
    <property type="entry name" value="HTH_LUXR"/>
    <property type="match status" value="1"/>
</dbReference>
<evidence type="ECO:0000313" key="8">
    <source>
        <dbReference type="EMBL" id="GES00232.1"/>
    </source>
</evidence>
<evidence type="ECO:0000256" key="3">
    <source>
        <dbReference type="ARBA" id="ARBA00023125"/>
    </source>
</evidence>
<reference evidence="8 9" key="1">
    <citation type="submission" date="2019-10" db="EMBL/GenBank/DDBJ databases">
        <title>Whole genome shotgun sequence of Acrocarpospora corrugata NBRC 13972.</title>
        <authorList>
            <person name="Ichikawa N."/>
            <person name="Kimura A."/>
            <person name="Kitahashi Y."/>
            <person name="Komaki H."/>
            <person name="Oguchi A."/>
        </authorList>
    </citation>
    <scope>NUCLEOTIDE SEQUENCE [LARGE SCALE GENOMIC DNA]</scope>
    <source>
        <strain evidence="8 9">NBRC 13972</strain>
    </source>
</reference>
<dbReference type="InterPro" id="IPR000792">
    <property type="entry name" value="Tscrpt_reg_LuxR_C"/>
</dbReference>
<dbReference type="GO" id="GO:0003677">
    <property type="term" value="F:DNA binding"/>
    <property type="evidence" value="ECO:0007669"/>
    <property type="project" value="UniProtKB-KW"/>
</dbReference>
<feature type="domain" description="HTH luxR-type" evidence="6">
    <location>
        <begin position="145"/>
        <end position="210"/>
    </location>
</feature>
<keyword evidence="1 5" id="KW-0597">Phosphoprotein</keyword>
<evidence type="ECO:0000259" key="7">
    <source>
        <dbReference type="PROSITE" id="PS50110"/>
    </source>
</evidence>
<dbReference type="Pfam" id="PF00072">
    <property type="entry name" value="Response_reg"/>
    <property type="match status" value="1"/>
</dbReference>
<dbReference type="EMBL" id="BLAD01000043">
    <property type="protein sequence ID" value="GES00232.1"/>
    <property type="molecule type" value="Genomic_DNA"/>
</dbReference>
<evidence type="ECO:0000259" key="6">
    <source>
        <dbReference type="PROSITE" id="PS50043"/>
    </source>
</evidence>
<organism evidence="8 9">
    <name type="scientific">Acrocarpospora corrugata</name>
    <dbReference type="NCBI Taxonomy" id="35763"/>
    <lineage>
        <taxon>Bacteria</taxon>
        <taxon>Bacillati</taxon>
        <taxon>Actinomycetota</taxon>
        <taxon>Actinomycetes</taxon>
        <taxon>Streptosporangiales</taxon>
        <taxon>Streptosporangiaceae</taxon>
        <taxon>Acrocarpospora</taxon>
    </lineage>
</organism>
<protein>
    <submittedName>
        <fullName evidence="8">DNA-binding response regulator</fullName>
    </submittedName>
</protein>
<feature type="modified residue" description="4-aspartylphosphate" evidence="5">
    <location>
        <position position="56"/>
    </location>
</feature>
<dbReference type="PANTHER" id="PTHR43214:SF24">
    <property type="entry name" value="TRANSCRIPTIONAL REGULATORY PROTEIN NARL-RELATED"/>
    <property type="match status" value="1"/>
</dbReference>
<sequence length="211" mass="22787">MEPIKILIVDDHPSFRAGLVALLSPLDGMTVADQVATGEQALAMITQLQPDVVLMDLSMPGMGGVAATERILRDHPHVRVLVLSMSDDDESVFAALRAGARGFVVKGARRVELSRAIRAVAAGDAVFGPAIANRLIAYFSGLAKREHSLPQLTPREREILGMMTSHLTNPQIAERLALSHKTVRNHVSNIFAKLHVADRSSAVSRARESGF</sequence>
<dbReference type="GO" id="GO:0006355">
    <property type="term" value="P:regulation of DNA-templated transcription"/>
    <property type="evidence" value="ECO:0007669"/>
    <property type="project" value="InterPro"/>
</dbReference>
<proteinExistence type="predicted"/>
<dbReference type="PROSITE" id="PS50043">
    <property type="entry name" value="HTH_LUXR_2"/>
    <property type="match status" value="1"/>
</dbReference>
<keyword evidence="4" id="KW-0804">Transcription</keyword>
<dbReference type="GO" id="GO:0000160">
    <property type="term" value="P:phosphorelay signal transduction system"/>
    <property type="evidence" value="ECO:0007669"/>
    <property type="project" value="InterPro"/>
</dbReference>
<dbReference type="InterPro" id="IPR011006">
    <property type="entry name" value="CheY-like_superfamily"/>
</dbReference>
<gene>
    <name evidence="8" type="ORF">Acor_22950</name>
</gene>
<dbReference type="PRINTS" id="PR00038">
    <property type="entry name" value="HTHLUXR"/>
</dbReference>
<dbReference type="InterPro" id="IPR001789">
    <property type="entry name" value="Sig_transdc_resp-reg_receiver"/>
</dbReference>
<dbReference type="SMART" id="SM00448">
    <property type="entry name" value="REC"/>
    <property type="match status" value="1"/>
</dbReference>
<dbReference type="PANTHER" id="PTHR43214">
    <property type="entry name" value="TWO-COMPONENT RESPONSE REGULATOR"/>
    <property type="match status" value="1"/>
</dbReference>
<keyword evidence="9" id="KW-1185">Reference proteome</keyword>
<evidence type="ECO:0000256" key="2">
    <source>
        <dbReference type="ARBA" id="ARBA00023015"/>
    </source>
</evidence>
<dbReference type="SUPFAM" id="SSF46894">
    <property type="entry name" value="C-terminal effector domain of the bipartite response regulators"/>
    <property type="match status" value="1"/>
</dbReference>
<dbReference type="InterPro" id="IPR058245">
    <property type="entry name" value="NreC/VraR/RcsB-like_REC"/>
</dbReference>